<evidence type="ECO:0000256" key="1">
    <source>
        <dbReference type="ARBA" id="ARBA00022588"/>
    </source>
</evidence>
<dbReference type="InterPro" id="IPR013320">
    <property type="entry name" value="ConA-like_dom_sf"/>
</dbReference>
<dbReference type="Gene3D" id="3.30.40.10">
    <property type="entry name" value="Zinc/RING finger domain, C3HC4 (zinc finger)"/>
    <property type="match status" value="1"/>
</dbReference>
<evidence type="ECO:0000313" key="11">
    <source>
        <dbReference type="Ensembl" id="ENSSGRP00000028407.1"/>
    </source>
</evidence>
<dbReference type="Pfam" id="PF15227">
    <property type="entry name" value="zf-C3HC4_4"/>
    <property type="match status" value="1"/>
</dbReference>
<dbReference type="InterPro" id="IPR003877">
    <property type="entry name" value="SPRY_dom"/>
</dbReference>
<evidence type="ECO:0000259" key="9">
    <source>
        <dbReference type="PROSITE" id="PS50119"/>
    </source>
</evidence>
<dbReference type="SMART" id="SM00449">
    <property type="entry name" value="SPRY"/>
    <property type="match status" value="1"/>
</dbReference>
<dbReference type="PROSITE" id="PS50089">
    <property type="entry name" value="ZF_RING_2"/>
    <property type="match status" value="1"/>
</dbReference>
<feature type="domain" description="B30.2/SPRY" evidence="10">
    <location>
        <begin position="183"/>
        <end position="374"/>
    </location>
</feature>
<dbReference type="GO" id="GO:0008270">
    <property type="term" value="F:zinc ion binding"/>
    <property type="evidence" value="ECO:0007669"/>
    <property type="project" value="UniProtKB-KW"/>
</dbReference>
<keyword evidence="7" id="KW-0175">Coiled coil</keyword>
<dbReference type="Pfam" id="PF00622">
    <property type="entry name" value="SPRY"/>
    <property type="match status" value="1"/>
</dbReference>
<evidence type="ECO:0000256" key="5">
    <source>
        <dbReference type="ARBA" id="ARBA00022859"/>
    </source>
</evidence>
<protein>
    <submittedName>
        <fullName evidence="11">Uncharacterized protein</fullName>
    </submittedName>
</protein>
<dbReference type="SUPFAM" id="SSF57845">
    <property type="entry name" value="B-box zinc-binding domain"/>
    <property type="match status" value="1"/>
</dbReference>
<dbReference type="InterPro" id="IPR003879">
    <property type="entry name" value="Butyrophylin_SPRY"/>
</dbReference>
<dbReference type="InterPro" id="IPR006574">
    <property type="entry name" value="PRY"/>
</dbReference>
<keyword evidence="12" id="KW-1185">Reference proteome</keyword>
<accession>A0A672LWH7</accession>
<dbReference type="SMART" id="SM00336">
    <property type="entry name" value="BBOX"/>
    <property type="match status" value="1"/>
</dbReference>
<evidence type="ECO:0000256" key="3">
    <source>
        <dbReference type="ARBA" id="ARBA00022771"/>
    </source>
</evidence>
<dbReference type="Pfam" id="PF00643">
    <property type="entry name" value="zf-B_box"/>
    <property type="match status" value="1"/>
</dbReference>
<dbReference type="SMART" id="SM00589">
    <property type="entry name" value="PRY"/>
    <property type="match status" value="1"/>
</dbReference>
<dbReference type="InterPro" id="IPR051051">
    <property type="entry name" value="E3_ubiq-ligase_TRIM/RNF"/>
</dbReference>
<organism evidence="11 12">
    <name type="scientific">Sinocyclocheilus grahami</name>
    <name type="common">Dianchi golden-line fish</name>
    <name type="synonym">Barbus grahami</name>
    <dbReference type="NCBI Taxonomy" id="75366"/>
    <lineage>
        <taxon>Eukaryota</taxon>
        <taxon>Metazoa</taxon>
        <taxon>Chordata</taxon>
        <taxon>Craniata</taxon>
        <taxon>Vertebrata</taxon>
        <taxon>Euteleostomi</taxon>
        <taxon>Actinopterygii</taxon>
        <taxon>Neopterygii</taxon>
        <taxon>Teleostei</taxon>
        <taxon>Ostariophysi</taxon>
        <taxon>Cypriniformes</taxon>
        <taxon>Cyprinidae</taxon>
        <taxon>Cyprininae</taxon>
        <taxon>Sinocyclocheilus</taxon>
    </lineage>
</organism>
<dbReference type="InterPro" id="IPR017907">
    <property type="entry name" value="Znf_RING_CS"/>
</dbReference>
<keyword evidence="3 6" id="KW-0863">Zinc-finger</keyword>
<dbReference type="PROSITE" id="PS00518">
    <property type="entry name" value="ZF_RING_1"/>
    <property type="match status" value="1"/>
</dbReference>
<dbReference type="InterPro" id="IPR001841">
    <property type="entry name" value="Znf_RING"/>
</dbReference>
<dbReference type="AlphaFoldDB" id="A0A672LWH7"/>
<dbReference type="Gene3D" id="3.30.160.60">
    <property type="entry name" value="Classic Zinc Finger"/>
    <property type="match status" value="1"/>
</dbReference>
<dbReference type="GO" id="GO:0045087">
    <property type="term" value="P:innate immune response"/>
    <property type="evidence" value="ECO:0007669"/>
    <property type="project" value="UniProtKB-KW"/>
</dbReference>
<dbReference type="InterPro" id="IPR043136">
    <property type="entry name" value="B30.2/SPRY_sf"/>
</dbReference>
<feature type="coiled-coil region" evidence="7">
    <location>
        <begin position="149"/>
        <end position="183"/>
    </location>
</feature>
<dbReference type="PANTHER" id="PTHR25465:SF5">
    <property type="entry name" value="E3 UBIQUITIN_ISG15 LIGASE TRIM25-RELATED"/>
    <property type="match status" value="1"/>
</dbReference>
<dbReference type="CDD" id="cd16040">
    <property type="entry name" value="SPRY_PRY_SNTX"/>
    <property type="match status" value="1"/>
</dbReference>
<dbReference type="Gene3D" id="2.60.120.920">
    <property type="match status" value="1"/>
</dbReference>
<dbReference type="InterPro" id="IPR058030">
    <property type="entry name" value="TRIM8/14/16/25/29/45/65_CC"/>
</dbReference>
<dbReference type="Ensembl" id="ENSSGRT00000030542.1">
    <property type="protein sequence ID" value="ENSSGRP00000028407.1"/>
    <property type="gene ID" value="ENSSGRG00000016223.1"/>
</dbReference>
<evidence type="ECO:0000256" key="7">
    <source>
        <dbReference type="SAM" id="Coils"/>
    </source>
</evidence>
<evidence type="ECO:0000256" key="2">
    <source>
        <dbReference type="ARBA" id="ARBA00022723"/>
    </source>
</evidence>
<keyword evidence="5" id="KW-0391">Immunity</keyword>
<reference evidence="11" key="2">
    <citation type="submission" date="2025-09" db="UniProtKB">
        <authorList>
            <consortium name="Ensembl"/>
        </authorList>
    </citation>
    <scope>IDENTIFICATION</scope>
</reference>
<name>A0A672LWH7_SINGR</name>
<sequence length="374" mass="42986">MAEVRFSQGELSCTVCLDLLNDPVTIQCGHSYCENCITDRWDHEGQMRVYSCPQCRQTFSPRPALARNLTEMICQKHEKHLEMFCITDQQCICELCTKYEHKKHDSVSVAAQRTETQVFKTSAYTCGVKQAYISIRCSELVRLLIPDIRDQEKAEVSQAEGRLERLEQEINDLRRRDAELEQSNRFIIPDSDVFLSPSDSRQLTLDPNTAYKRLHLSESNRVITGSRTEQPYPDHPDRFDEFRQVLCRESVCGRCYWELQWSGGHHGVRMSVSYKSIGRKGRGYESKFGYNEESWGLDCTPPSYSFIHNKIVTHLPVKSISSRIGVFVDHSAGTLSFYSVSDTMSLIHTVETTFTQPLYAGFWVSTRSSVELLK</sequence>
<evidence type="ECO:0000256" key="4">
    <source>
        <dbReference type="ARBA" id="ARBA00022833"/>
    </source>
</evidence>
<dbReference type="Proteomes" id="UP000472262">
    <property type="component" value="Unassembled WGS sequence"/>
</dbReference>
<dbReference type="InParanoid" id="A0A672LWH7"/>
<dbReference type="GO" id="GO:0005737">
    <property type="term" value="C:cytoplasm"/>
    <property type="evidence" value="ECO:0007669"/>
    <property type="project" value="UniProtKB-ARBA"/>
</dbReference>
<dbReference type="Pfam" id="PF25600">
    <property type="entry name" value="TRIM_CC"/>
    <property type="match status" value="1"/>
</dbReference>
<evidence type="ECO:0000259" key="8">
    <source>
        <dbReference type="PROSITE" id="PS50089"/>
    </source>
</evidence>
<dbReference type="InterPro" id="IPR013083">
    <property type="entry name" value="Znf_RING/FYVE/PHD"/>
</dbReference>
<dbReference type="InterPro" id="IPR000315">
    <property type="entry name" value="Znf_B-box"/>
</dbReference>
<dbReference type="PROSITE" id="PS50119">
    <property type="entry name" value="ZF_BBOX"/>
    <property type="match status" value="1"/>
</dbReference>
<feature type="domain" description="B box-type" evidence="9">
    <location>
        <begin position="69"/>
        <end position="109"/>
    </location>
</feature>
<dbReference type="SUPFAM" id="SSF49899">
    <property type="entry name" value="Concanavalin A-like lectins/glucanases"/>
    <property type="match status" value="1"/>
</dbReference>
<keyword evidence="4" id="KW-0862">Zinc</keyword>
<dbReference type="PANTHER" id="PTHR25465">
    <property type="entry name" value="B-BOX DOMAIN CONTAINING"/>
    <property type="match status" value="1"/>
</dbReference>
<proteinExistence type="predicted"/>
<dbReference type="CDD" id="cd19769">
    <property type="entry name" value="Bbox2_TRIM16-like"/>
    <property type="match status" value="1"/>
</dbReference>
<dbReference type="CDD" id="cd14686">
    <property type="entry name" value="bZIP"/>
    <property type="match status" value="1"/>
</dbReference>
<dbReference type="SMART" id="SM00184">
    <property type="entry name" value="RING"/>
    <property type="match status" value="1"/>
</dbReference>
<dbReference type="OMA" id="AYISIRC"/>
<dbReference type="FunFam" id="2.60.120.920:FF:000066">
    <property type="entry name" value="Si:ch211-208f21.3"/>
    <property type="match status" value="1"/>
</dbReference>
<dbReference type="PRINTS" id="PR01407">
    <property type="entry name" value="BUTYPHLNCDUF"/>
</dbReference>
<feature type="domain" description="RING-type" evidence="8">
    <location>
        <begin position="13"/>
        <end position="56"/>
    </location>
</feature>
<evidence type="ECO:0000259" key="10">
    <source>
        <dbReference type="PROSITE" id="PS50188"/>
    </source>
</evidence>
<evidence type="ECO:0000256" key="6">
    <source>
        <dbReference type="PROSITE-ProRule" id="PRU00024"/>
    </source>
</evidence>
<dbReference type="PROSITE" id="PS50188">
    <property type="entry name" value="B302_SPRY"/>
    <property type="match status" value="1"/>
</dbReference>
<dbReference type="Pfam" id="PF13765">
    <property type="entry name" value="PRY"/>
    <property type="match status" value="1"/>
</dbReference>
<keyword evidence="2" id="KW-0479">Metal-binding</keyword>
<reference evidence="11" key="1">
    <citation type="submission" date="2025-08" db="UniProtKB">
        <authorList>
            <consortium name="Ensembl"/>
        </authorList>
    </citation>
    <scope>IDENTIFICATION</scope>
</reference>
<evidence type="ECO:0000313" key="12">
    <source>
        <dbReference type="Proteomes" id="UP000472262"/>
    </source>
</evidence>
<dbReference type="SUPFAM" id="SSF57850">
    <property type="entry name" value="RING/U-box"/>
    <property type="match status" value="1"/>
</dbReference>
<dbReference type="InterPro" id="IPR001870">
    <property type="entry name" value="B30.2/SPRY"/>
</dbReference>
<keyword evidence="1" id="KW-0399">Innate immunity</keyword>